<organism evidence="1 2">
    <name type="scientific">Opisthorchis viverrini</name>
    <name type="common">Southeast Asian liver fluke</name>
    <dbReference type="NCBI Taxonomy" id="6198"/>
    <lineage>
        <taxon>Eukaryota</taxon>
        <taxon>Metazoa</taxon>
        <taxon>Spiralia</taxon>
        <taxon>Lophotrochozoa</taxon>
        <taxon>Platyhelminthes</taxon>
        <taxon>Trematoda</taxon>
        <taxon>Digenea</taxon>
        <taxon>Opisthorchiida</taxon>
        <taxon>Opisthorchiata</taxon>
        <taxon>Opisthorchiidae</taxon>
        <taxon>Opisthorchis</taxon>
    </lineage>
</organism>
<gene>
    <name evidence="1" type="ORF">T265_00804</name>
</gene>
<dbReference type="KEGG" id="ovi:T265_00804"/>
<dbReference type="GeneID" id="20314992"/>
<dbReference type="AlphaFoldDB" id="A0A075ABT1"/>
<dbReference type="RefSeq" id="XP_009162940.1">
    <property type="nucleotide sequence ID" value="XM_009164676.1"/>
</dbReference>
<accession>A0A075ABT1</accession>
<dbReference type="EMBL" id="KL596626">
    <property type="protein sequence ID" value="KER33305.1"/>
    <property type="molecule type" value="Genomic_DNA"/>
</dbReference>
<dbReference type="Proteomes" id="UP000054324">
    <property type="component" value="Unassembled WGS sequence"/>
</dbReference>
<name>A0A075ABT1_OPIVI</name>
<dbReference type="CTD" id="20314992"/>
<sequence length="267" mass="29902">MNDCNKLVIIIDSMTSVFNTDASLPYKHDLFESLIVKKRVKCPQPGTVGFTRSPSWKASSTDSTQVFCDLLHTPQPSQGLATSLFTPLRIGHGKQYSLRQTMVRHTYHMSQPTQLLVLDTFFNGSTRYTTENTLSNCLVTDSPTPTHTSYGSETVIVEHLKTSQFRCSNRPKRRIKCDRQKDLRRSVHPTVSHSNREEDGQQAALACTVDLFSNHVRCPFETIGVGDLTSPQISNGFRLHISGDQANFSLSAIKHVDEAWQDVKGAM</sequence>
<reference evidence="1 2" key="1">
    <citation type="submission" date="2013-11" db="EMBL/GenBank/DDBJ databases">
        <title>Opisthorchis viverrini - life in the bile duct.</title>
        <authorList>
            <person name="Young N.D."/>
            <person name="Nagarajan N."/>
            <person name="Lin S.J."/>
            <person name="Korhonen P.K."/>
            <person name="Jex A.R."/>
            <person name="Hall R.S."/>
            <person name="Safavi-Hemami H."/>
            <person name="Kaewkong W."/>
            <person name="Bertrand D."/>
            <person name="Gao S."/>
            <person name="Seet Q."/>
            <person name="Wongkham S."/>
            <person name="Teh B.T."/>
            <person name="Wongkham C."/>
            <person name="Intapan P.M."/>
            <person name="Maleewong W."/>
            <person name="Yang X."/>
            <person name="Hu M."/>
            <person name="Wang Z."/>
            <person name="Hofmann A."/>
            <person name="Sternberg P.W."/>
            <person name="Tan P."/>
            <person name="Wang J."/>
            <person name="Gasser R.B."/>
        </authorList>
    </citation>
    <scope>NUCLEOTIDE SEQUENCE [LARGE SCALE GENOMIC DNA]</scope>
</reference>
<evidence type="ECO:0000313" key="2">
    <source>
        <dbReference type="Proteomes" id="UP000054324"/>
    </source>
</evidence>
<evidence type="ECO:0000313" key="1">
    <source>
        <dbReference type="EMBL" id="KER33305.1"/>
    </source>
</evidence>
<proteinExistence type="predicted"/>
<keyword evidence="2" id="KW-1185">Reference proteome</keyword>
<protein>
    <submittedName>
        <fullName evidence="1">Uncharacterized protein</fullName>
    </submittedName>
</protein>
<dbReference type="OrthoDB" id="10499595at2759"/>